<gene>
    <name evidence="4" type="ORF">RO3G_04045</name>
</gene>
<keyword evidence="1" id="KW-0853">WD repeat</keyword>
<dbReference type="PANTHER" id="PTHR46200">
    <property type="entry name" value="GATOR COMPLEX PROTEIN WDR24"/>
    <property type="match status" value="1"/>
</dbReference>
<feature type="region of interest" description="Disordered" evidence="3">
    <location>
        <begin position="133"/>
        <end position="153"/>
    </location>
</feature>
<dbReference type="eggNOG" id="KOG0269">
    <property type="taxonomic scope" value="Eukaryota"/>
</dbReference>
<evidence type="ECO:0000313" key="5">
    <source>
        <dbReference type="Proteomes" id="UP000009138"/>
    </source>
</evidence>
<dbReference type="GeneID" id="93611016"/>
<evidence type="ECO:0000256" key="1">
    <source>
        <dbReference type="ARBA" id="ARBA00022574"/>
    </source>
</evidence>
<reference evidence="4 5" key="1">
    <citation type="journal article" date="2009" name="PLoS Genet.">
        <title>Genomic analysis of the basal lineage fungus Rhizopus oryzae reveals a whole-genome duplication.</title>
        <authorList>
            <person name="Ma L.-J."/>
            <person name="Ibrahim A.S."/>
            <person name="Skory C."/>
            <person name="Grabherr M.G."/>
            <person name="Burger G."/>
            <person name="Butler M."/>
            <person name="Elias M."/>
            <person name="Idnurm A."/>
            <person name="Lang B.F."/>
            <person name="Sone T."/>
            <person name="Abe A."/>
            <person name="Calvo S.E."/>
            <person name="Corrochano L.M."/>
            <person name="Engels R."/>
            <person name="Fu J."/>
            <person name="Hansberg W."/>
            <person name="Kim J.-M."/>
            <person name="Kodira C.D."/>
            <person name="Koehrsen M.J."/>
            <person name="Liu B."/>
            <person name="Miranda-Saavedra D."/>
            <person name="O'Leary S."/>
            <person name="Ortiz-Castellanos L."/>
            <person name="Poulter R."/>
            <person name="Rodriguez-Romero J."/>
            <person name="Ruiz-Herrera J."/>
            <person name="Shen Y.-Q."/>
            <person name="Zeng Q."/>
            <person name="Galagan J."/>
            <person name="Birren B.W."/>
            <person name="Cuomo C.A."/>
            <person name="Wickes B.L."/>
        </authorList>
    </citation>
    <scope>NUCLEOTIDE SEQUENCE [LARGE SCALE GENOMIC DNA]</scope>
    <source>
        <strain evidence="5">RA 99-880 / ATCC MYA-4621 / FGSC 9543 / NRRL 43880</strain>
    </source>
</reference>
<keyword evidence="5" id="KW-1185">Reference proteome</keyword>
<name>I1BT10_RHIO9</name>
<evidence type="ECO:0000313" key="4">
    <source>
        <dbReference type="EMBL" id="EIE79340.1"/>
    </source>
</evidence>
<dbReference type="EMBL" id="CH476733">
    <property type="protein sequence ID" value="EIE79340.1"/>
    <property type="molecule type" value="Genomic_DNA"/>
</dbReference>
<dbReference type="GO" id="GO:0005829">
    <property type="term" value="C:cytosol"/>
    <property type="evidence" value="ECO:0007669"/>
    <property type="project" value="TreeGrafter"/>
</dbReference>
<protein>
    <submittedName>
        <fullName evidence="4">Uncharacterized protein</fullName>
    </submittedName>
</protein>
<sequence length="299" mass="34717">MFFKGFLWANPDELLSVSKDKWFIKQHIERAYQPVGLLKRNGMGWNVHGDVAFTIDRSQRTSFVDESLIPKAPKNWKKLGVKTSFDEEVIQYIPPQSCGIAHLPLFDFKSFCIFAEKYVISNENVALACDQNAERRKESGRRKSGRSRINIKKRRNNKDEYMDSINTTMSSQMQASFNLRTPWQHESVVMDLLNYYTDQGDVQMCVTLYLVLEKHLQVDEDRLEDWFTAYIDLLHRFKLWSTATAIIKACSVQNVKERNENATTINIACNTCFKLVQGTSKGSWACDKCRRLLNPCTIW</sequence>
<dbReference type="InterPro" id="IPR037590">
    <property type="entry name" value="WDR24"/>
</dbReference>
<dbReference type="InParanoid" id="I1BT10"/>
<evidence type="ECO:0000256" key="3">
    <source>
        <dbReference type="SAM" id="MobiDB-lite"/>
    </source>
</evidence>
<dbReference type="GO" id="GO:1904263">
    <property type="term" value="P:positive regulation of TORC1 signaling"/>
    <property type="evidence" value="ECO:0007669"/>
    <property type="project" value="TreeGrafter"/>
</dbReference>
<dbReference type="PANTHER" id="PTHR46200:SF1">
    <property type="entry name" value="GATOR COMPLEX PROTEIN WDR24"/>
    <property type="match status" value="1"/>
</dbReference>
<proteinExistence type="predicted"/>
<dbReference type="GO" id="GO:0016239">
    <property type="term" value="P:positive regulation of macroautophagy"/>
    <property type="evidence" value="ECO:0007669"/>
    <property type="project" value="TreeGrafter"/>
</dbReference>
<dbReference type="STRING" id="246409.I1BT10"/>
<keyword evidence="2" id="KW-0677">Repeat</keyword>
<dbReference type="VEuPathDB" id="FungiDB:RO3G_04045"/>
<dbReference type="AlphaFoldDB" id="I1BT10"/>
<dbReference type="GO" id="GO:0005774">
    <property type="term" value="C:vacuolar membrane"/>
    <property type="evidence" value="ECO:0007669"/>
    <property type="project" value="TreeGrafter"/>
</dbReference>
<dbReference type="OrthoDB" id="60955at2759"/>
<evidence type="ECO:0000256" key="2">
    <source>
        <dbReference type="ARBA" id="ARBA00022737"/>
    </source>
</evidence>
<accession>I1BT10</accession>
<dbReference type="GO" id="GO:0061700">
    <property type="term" value="C:GATOR2 complex"/>
    <property type="evidence" value="ECO:0007669"/>
    <property type="project" value="TreeGrafter"/>
</dbReference>
<organism evidence="4 5">
    <name type="scientific">Rhizopus delemar (strain RA 99-880 / ATCC MYA-4621 / FGSC 9543 / NRRL 43880)</name>
    <name type="common">Mucormycosis agent</name>
    <name type="synonym">Rhizopus arrhizus var. delemar</name>
    <dbReference type="NCBI Taxonomy" id="246409"/>
    <lineage>
        <taxon>Eukaryota</taxon>
        <taxon>Fungi</taxon>
        <taxon>Fungi incertae sedis</taxon>
        <taxon>Mucoromycota</taxon>
        <taxon>Mucoromycotina</taxon>
        <taxon>Mucoromycetes</taxon>
        <taxon>Mucorales</taxon>
        <taxon>Mucorineae</taxon>
        <taxon>Rhizopodaceae</taxon>
        <taxon>Rhizopus</taxon>
    </lineage>
</organism>
<dbReference type="RefSeq" id="XP_067514736.1">
    <property type="nucleotide sequence ID" value="XM_067658635.1"/>
</dbReference>
<feature type="compositionally biased region" description="Basic residues" evidence="3">
    <location>
        <begin position="138"/>
        <end position="153"/>
    </location>
</feature>
<dbReference type="Proteomes" id="UP000009138">
    <property type="component" value="Unassembled WGS sequence"/>
</dbReference>